<evidence type="ECO:0000313" key="3">
    <source>
        <dbReference type="Proteomes" id="UP000499080"/>
    </source>
</evidence>
<evidence type="ECO:0000256" key="1">
    <source>
        <dbReference type="SAM" id="MobiDB-lite"/>
    </source>
</evidence>
<dbReference type="AlphaFoldDB" id="A0A4Y1ZLR0"/>
<organism evidence="2 3">
    <name type="scientific">Araneus ventricosus</name>
    <name type="common">Orbweaver spider</name>
    <name type="synonym">Epeira ventricosa</name>
    <dbReference type="NCBI Taxonomy" id="182803"/>
    <lineage>
        <taxon>Eukaryota</taxon>
        <taxon>Metazoa</taxon>
        <taxon>Ecdysozoa</taxon>
        <taxon>Arthropoda</taxon>
        <taxon>Chelicerata</taxon>
        <taxon>Arachnida</taxon>
        <taxon>Araneae</taxon>
        <taxon>Araneomorphae</taxon>
        <taxon>Entelegynae</taxon>
        <taxon>Araneoidea</taxon>
        <taxon>Araneidae</taxon>
        <taxon>Araneus</taxon>
    </lineage>
</organism>
<evidence type="ECO:0000313" key="2">
    <source>
        <dbReference type="EMBL" id="GBL56464.1"/>
    </source>
</evidence>
<protein>
    <submittedName>
        <fullName evidence="2">Uncharacterized protein</fullName>
    </submittedName>
</protein>
<dbReference type="Proteomes" id="UP000499080">
    <property type="component" value="Unassembled WGS sequence"/>
</dbReference>
<comment type="caution">
    <text evidence="2">The sequence shown here is derived from an EMBL/GenBank/DDBJ whole genome shotgun (WGS) entry which is preliminary data.</text>
</comment>
<dbReference type="OrthoDB" id="10671543at2759"/>
<feature type="compositionally biased region" description="Low complexity" evidence="1">
    <location>
        <begin position="53"/>
        <end position="63"/>
    </location>
</feature>
<dbReference type="EMBL" id="BGPR01150944">
    <property type="protein sequence ID" value="GBL56464.1"/>
    <property type="molecule type" value="Genomic_DNA"/>
</dbReference>
<proteinExistence type="predicted"/>
<keyword evidence="3" id="KW-1185">Reference proteome</keyword>
<accession>A0A4Y1ZLR0</accession>
<feature type="compositionally biased region" description="Acidic residues" evidence="1">
    <location>
        <begin position="36"/>
        <end position="52"/>
    </location>
</feature>
<name>A0A4Y1ZLR0_ARAVE</name>
<sequence length="104" mass="11702">MTNLKDAGEEDLELNKYEQEMLDETLFLLPEKDSSSDADELTSGSESDETSSEESSIYESAGSLRTDEEDSDYTNRICIYCGSKCFEFASSFLTKEFLKSESNL</sequence>
<reference evidence="2 3" key="1">
    <citation type="journal article" date="2019" name="Sci. Rep.">
        <title>Orb-weaving spider Araneus ventricosus genome elucidates the spidroin gene catalogue.</title>
        <authorList>
            <person name="Kono N."/>
            <person name="Nakamura H."/>
            <person name="Ohtoshi R."/>
            <person name="Moran D.A.P."/>
            <person name="Shinohara A."/>
            <person name="Yoshida Y."/>
            <person name="Fujiwara M."/>
            <person name="Mori M."/>
            <person name="Tomita M."/>
            <person name="Arakawa K."/>
        </authorList>
    </citation>
    <scope>NUCLEOTIDE SEQUENCE [LARGE SCALE GENOMIC DNA]</scope>
</reference>
<feature type="region of interest" description="Disordered" evidence="1">
    <location>
        <begin position="28"/>
        <end position="70"/>
    </location>
</feature>
<gene>
    <name evidence="2" type="ORF">AVEN_126378_1</name>
</gene>